<feature type="compositionally biased region" description="Low complexity" evidence="2">
    <location>
        <begin position="24"/>
        <end position="44"/>
    </location>
</feature>
<accession>A0A8B3FM78</accession>
<organism evidence="3 4">
    <name type="scientific">Propionibacterium australiense</name>
    <dbReference type="NCBI Taxonomy" id="119981"/>
    <lineage>
        <taxon>Bacteria</taxon>
        <taxon>Bacillati</taxon>
        <taxon>Actinomycetota</taxon>
        <taxon>Actinomycetes</taxon>
        <taxon>Propionibacteriales</taxon>
        <taxon>Propionibacteriaceae</taxon>
        <taxon>Propionibacterium</taxon>
    </lineage>
</organism>
<evidence type="ECO:0008006" key="5">
    <source>
        <dbReference type="Google" id="ProtNLM"/>
    </source>
</evidence>
<dbReference type="OrthoDB" id="4424518at2"/>
<gene>
    <name evidence="3" type="ORF">D7U36_05355</name>
</gene>
<proteinExistence type="predicted"/>
<name>A0A8B3FM78_9ACTN</name>
<dbReference type="AlphaFoldDB" id="A0A8B3FM78"/>
<protein>
    <recommendedName>
        <fullName evidence="5">DUF4352 domain-containing protein</fullName>
    </recommendedName>
</protein>
<sequence length="189" mass="19247">MGTIVGVLVFLGVVSNSIDEAFDSGSESSVSAAEEAPADAPSAGTQEGTRDNPVALGSEITSTEWKVVVNSVTLGADDAVLAENMFNEAPQEGYEYILINYSVTYLGNDANGQSPAFVDVSYVSPDGVTVDSADALAVAPDAIDTLTTLYNGGSVTGNVALLVPSTSIQDGVLAVQPGLLADKVFVAIP</sequence>
<dbReference type="EMBL" id="RCIW01000007">
    <property type="protein sequence ID" value="RLP10718.1"/>
    <property type="molecule type" value="Genomic_DNA"/>
</dbReference>
<evidence type="ECO:0000256" key="1">
    <source>
        <dbReference type="ARBA" id="ARBA00022729"/>
    </source>
</evidence>
<reference evidence="3 4" key="1">
    <citation type="submission" date="2018-10" db="EMBL/GenBank/DDBJ databases">
        <title>Propionibacterium australiense Genome Sequencing and Assembly.</title>
        <authorList>
            <person name="Bernier A.-M."/>
            <person name="Bernard K."/>
        </authorList>
    </citation>
    <scope>NUCLEOTIDE SEQUENCE [LARGE SCALE GENOMIC DNA]</scope>
    <source>
        <strain evidence="3 4">NML98A078</strain>
    </source>
</reference>
<dbReference type="RefSeq" id="WP_121588077.1">
    <property type="nucleotide sequence ID" value="NZ_RCIW01000007.1"/>
</dbReference>
<keyword evidence="1" id="KW-0732">Signal</keyword>
<dbReference type="InterPro" id="IPR029050">
    <property type="entry name" value="Immunoprotect_excell_Ig-like"/>
</dbReference>
<dbReference type="Gene3D" id="2.60.40.1240">
    <property type="match status" value="1"/>
</dbReference>
<dbReference type="Proteomes" id="UP000279336">
    <property type="component" value="Unassembled WGS sequence"/>
</dbReference>
<comment type="caution">
    <text evidence="3">The sequence shown here is derived from an EMBL/GenBank/DDBJ whole genome shotgun (WGS) entry which is preliminary data.</text>
</comment>
<feature type="region of interest" description="Disordered" evidence="2">
    <location>
        <begin position="24"/>
        <end position="54"/>
    </location>
</feature>
<evidence type="ECO:0000313" key="3">
    <source>
        <dbReference type="EMBL" id="RLP10718.1"/>
    </source>
</evidence>
<evidence type="ECO:0000313" key="4">
    <source>
        <dbReference type="Proteomes" id="UP000279336"/>
    </source>
</evidence>
<evidence type="ECO:0000256" key="2">
    <source>
        <dbReference type="SAM" id="MobiDB-lite"/>
    </source>
</evidence>